<dbReference type="InterPro" id="IPR020555">
    <property type="entry name" value="MECDP_synthase_CS"/>
</dbReference>
<keyword evidence="4 7" id="KW-0479">Metal-binding</keyword>
<dbReference type="PANTHER" id="PTHR43181:SF1">
    <property type="entry name" value="2-C-METHYL-D-ERYTHRITOL 2,4-CYCLODIPHOSPHATE SYNTHASE, CHLOROPLASTIC"/>
    <property type="match status" value="1"/>
</dbReference>
<dbReference type="PROSITE" id="PS01350">
    <property type="entry name" value="ISPF"/>
    <property type="match status" value="1"/>
</dbReference>
<dbReference type="NCBIfam" id="TIGR00151">
    <property type="entry name" value="ispF"/>
    <property type="match status" value="1"/>
</dbReference>
<organism evidence="10 11">
    <name type="scientific">Eiseniibacteriota bacterium</name>
    <dbReference type="NCBI Taxonomy" id="2212470"/>
    <lineage>
        <taxon>Bacteria</taxon>
        <taxon>Candidatus Eiseniibacteriota</taxon>
    </lineage>
</organism>
<comment type="caution">
    <text evidence="7">Lacks conserved residue(s) required for the propagation of feature annotation.</text>
</comment>
<feature type="domain" description="2-C-methyl-D-erythritol 2,4-cyclodiphosphate synthase" evidence="9">
    <location>
        <begin position="3"/>
        <end position="154"/>
    </location>
</feature>
<name>A0A956NF66_UNCEI</name>
<dbReference type="HAMAP" id="MF_00107">
    <property type="entry name" value="IspF"/>
    <property type="match status" value="1"/>
</dbReference>
<feature type="binding site" evidence="7">
    <location>
        <position position="12"/>
    </location>
    <ligand>
        <name>a divalent metal cation</name>
        <dbReference type="ChEBI" id="CHEBI:60240"/>
    </ligand>
</feature>
<proteinExistence type="inferred from homology"/>
<dbReference type="GO" id="GO:0046872">
    <property type="term" value="F:metal ion binding"/>
    <property type="evidence" value="ECO:0007669"/>
    <property type="project" value="UniProtKB-KW"/>
</dbReference>
<evidence type="ECO:0000256" key="5">
    <source>
        <dbReference type="ARBA" id="ARBA00023229"/>
    </source>
</evidence>
<protein>
    <recommendedName>
        <fullName evidence="3 7">2-C-methyl-D-erythritol 2,4-cyclodiphosphate synthase</fullName>
        <shortName evidence="7">MECDP-synthase</shortName>
        <shortName evidence="7">MECPP-synthase</shortName>
        <shortName evidence="7">MECPS</shortName>
        <ecNumber evidence="3 7">4.6.1.12</ecNumber>
    </recommendedName>
</protein>
<dbReference type="InterPro" id="IPR036571">
    <property type="entry name" value="MECDP_synthase_sf"/>
</dbReference>
<comment type="caution">
    <text evidence="10">The sequence shown here is derived from an EMBL/GenBank/DDBJ whole genome shotgun (WGS) entry which is preliminary data.</text>
</comment>
<keyword evidence="6 7" id="KW-0456">Lyase</keyword>
<comment type="pathway">
    <text evidence="2 7">Isoprenoid biosynthesis; isopentenyl diphosphate biosynthesis via DXP pathway; isopentenyl diphosphate from 1-deoxy-D-xylulose 5-phosphate: step 4/6.</text>
</comment>
<evidence type="ECO:0000256" key="1">
    <source>
        <dbReference type="ARBA" id="ARBA00000200"/>
    </source>
</evidence>
<evidence type="ECO:0000256" key="8">
    <source>
        <dbReference type="RuleBase" id="RU004395"/>
    </source>
</evidence>
<feature type="site" description="Transition state stabilizer" evidence="7">
    <location>
        <position position="36"/>
    </location>
</feature>
<feature type="binding site" evidence="7">
    <location>
        <begin position="63"/>
        <end position="67"/>
    </location>
    <ligand>
        <name>4-CDP-2-C-methyl-D-erythritol 2-phosphate</name>
        <dbReference type="ChEBI" id="CHEBI:57919"/>
    </ligand>
</feature>
<feature type="binding site" evidence="7">
    <location>
        <begin position="36"/>
        <end position="37"/>
    </location>
    <ligand>
        <name>4-CDP-2-C-methyl-D-erythritol 2-phosphate</name>
        <dbReference type="ChEBI" id="CHEBI:57919"/>
    </ligand>
</feature>
<dbReference type="Pfam" id="PF02542">
    <property type="entry name" value="YgbB"/>
    <property type="match status" value="1"/>
</dbReference>
<comment type="similarity">
    <text evidence="7 8">Belongs to the IspF family.</text>
</comment>
<dbReference type="SUPFAM" id="SSF69765">
    <property type="entry name" value="IpsF-like"/>
    <property type="match status" value="1"/>
</dbReference>
<dbReference type="Proteomes" id="UP000739538">
    <property type="component" value="Unassembled WGS sequence"/>
</dbReference>
<dbReference type="Gene3D" id="3.30.1330.50">
    <property type="entry name" value="2-C-methyl-D-erythritol 2,4-cyclodiphosphate synthase"/>
    <property type="match status" value="1"/>
</dbReference>
<evidence type="ECO:0000313" key="10">
    <source>
        <dbReference type="EMBL" id="MCA9757677.1"/>
    </source>
</evidence>
<sequence>MSFRVGFGYDIHRLVPGRPLLLAGIEIPFDRGLLGHSDGDAVSHAICDAALGAVGLGDIGAQFSDRDPKWKGVSGSELLERTRALIGERGARFHQIDVTVVAEAPRLAPHRDLMIERLRALTGTELVSVKARTNEGLGPVGEGQAIQVYAVVLLELAGG</sequence>
<evidence type="ECO:0000256" key="2">
    <source>
        <dbReference type="ARBA" id="ARBA00004709"/>
    </source>
</evidence>
<comment type="cofactor">
    <cofactor evidence="7">
        <name>a divalent metal cation</name>
        <dbReference type="ChEBI" id="CHEBI:60240"/>
    </cofactor>
    <text evidence="7">Binds 1 divalent metal cation per subunit.</text>
</comment>
<evidence type="ECO:0000256" key="6">
    <source>
        <dbReference type="ARBA" id="ARBA00023239"/>
    </source>
</evidence>
<comment type="subunit">
    <text evidence="7">Homotrimer.</text>
</comment>
<dbReference type="EMBL" id="JAGQHS010000112">
    <property type="protein sequence ID" value="MCA9757677.1"/>
    <property type="molecule type" value="Genomic_DNA"/>
</dbReference>
<dbReference type="GO" id="GO:0008685">
    <property type="term" value="F:2-C-methyl-D-erythritol 2,4-cyclodiphosphate synthase activity"/>
    <property type="evidence" value="ECO:0007669"/>
    <property type="project" value="UniProtKB-UniRule"/>
</dbReference>
<dbReference type="GO" id="GO:0016114">
    <property type="term" value="P:terpenoid biosynthetic process"/>
    <property type="evidence" value="ECO:0007669"/>
    <property type="project" value="InterPro"/>
</dbReference>
<dbReference type="EC" id="4.6.1.12" evidence="3 7"/>
<reference evidence="10" key="1">
    <citation type="submission" date="2020-04" db="EMBL/GenBank/DDBJ databases">
        <authorList>
            <person name="Zhang T."/>
        </authorList>
    </citation>
    <scope>NUCLEOTIDE SEQUENCE</scope>
    <source>
        <strain evidence="10">HKST-UBA02</strain>
    </source>
</reference>
<dbReference type="PANTHER" id="PTHR43181">
    <property type="entry name" value="2-C-METHYL-D-ERYTHRITOL 2,4-CYCLODIPHOSPHATE SYNTHASE, CHLOROPLASTIC"/>
    <property type="match status" value="1"/>
</dbReference>
<dbReference type="AlphaFoldDB" id="A0A956NF66"/>
<dbReference type="FunFam" id="3.30.1330.50:FF:000003">
    <property type="entry name" value="2-C-methyl-D-erythritol 2,4-cyclodiphosphate synthase"/>
    <property type="match status" value="1"/>
</dbReference>
<dbReference type="GO" id="GO:0019288">
    <property type="term" value="P:isopentenyl diphosphate biosynthetic process, methylerythritol 4-phosphate pathway"/>
    <property type="evidence" value="ECO:0007669"/>
    <property type="project" value="UniProtKB-UniRule"/>
</dbReference>
<feature type="binding site" evidence="7">
    <location>
        <position position="10"/>
    </location>
    <ligand>
        <name>a divalent metal cation</name>
        <dbReference type="ChEBI" id="CHEBI:60240"/>
    </ligand>
</feature>
<gene>
    <name evidence="7 10" type="primary">ispF</name>
    <name evidence="10" type="ORF">KDA27_17890</name>
</gene>
<dbReference type="CDD" id="cd00554">
    <property type="entry name" value="MECDP_synthase"/>
    <property type="match status" value="1"/>
</dbReference>
<keyword evidence="5 7" id="KW-0414">Isoprene biosynthesis</keyword>
<evidence type="ECO:0000313" key="11">
    <source>
        <dbReference type="Proteomes" id="UP000739538"/>
    </source>
</evidence>
<evidence type="ECO:0000256" key="3">
    <source>
        <dbReference type="ARBA" id="ARBA00012579"/>
    </source>
</evidence>
<evidence type="ECO:0000256" key="4">
    <source>
        <dbReference type="ARBA" id="ARBA00022723"/>
    </source>
</evidence>
<feature type="binding site" evidence="7">
    <location>
        <begin position="58"/>
        <end position="60"/>
    </location>
    <ligand>
        <name>4-CDP-2-C-methyl-D-erythritol 2-phosphate</name>
        <dbReference type="ChEBI" id="CHEBI:57919"/>
    </ligand>
</feature>
<evidence type="ECO:0000256" key="7">
    <source>
        <dbReference type="HAMAP-Rule" id="MF_00107"/>
    </source>
</evidence>
<feature type="binding site" evidence="7">
    <location>
        <begin position="10"/>
        <end position="12"/>
    </location>
    <ligand>
        <name>4-CDP-2-C-methyl-D-erythritol 2-phosphate</name>
        <dbReference type="ChEBI" id="CHEBI:57919"/>
    </ligand>
</feature>
<comment type="function">
    <text evidence="7">Involved in the biosynthesis of isopentenyl diphosphate (IPP) and dimethylallyl diphosphate (DMAPP), two major building blocks of isoprenoid compounds. Catalyzes the conversion of 4-diphosphocytidyl-2-C-methyl-D-erythritol 2-phosphate (CDP-ME2P) to 2-C-methyl-D-erythritol 2,4-cyclodiphosphate (ME-CPP) with a corresponding release of cytidine 5-monophosphate (CMP).</text>
</comment>
<comment type="catalytic activity">
    <reaction evidence="1 7 8">
        <text>4-CDP-2-C-methyl-D-erythritol 2-phosphate = 2-C-methyl-D-erythritol 2,4-cyclic diphosphate + CMP</text>
        <dbReference type="Rhea" id="RHEA:23864"/>
        <dbReference type="ChEBI" id="CHEBI:57919"/>
        <dbReference type="ChEBI" id="CHEBI:58483"/>
        <dbReference type="ChEBI" id="CHEBI:60377"/>
        <dbReference type="EC" id="4.6.1.12"/>
    </reaction>
</comment>
<evidence type="ECO:0000259" key="9">
    <source>
        <dbReference type="Pfam" id="PF02542"/>
    </source>
</evidence>
<feature type="binding site" evidence="7">
    <location>
        <position position="44"/>
    </location>
    <ligand>
        <name>a divalent metal cation</name>
        <dbReference type="ChEBI" id="CHEBI:60240"/>
    </ligand>
</feature>
<accession>A0A956NF66</accession>
<reference evidence="10" key="2">
    <citation type="journal article" date="2021" name="Microbiome">
        <title>Successional dynamics and alternative stable states in a saline activated sludge microbial community over 9 years.</title>
        <authorList>
            <person name="Wang Y."/>
            <person name="Ye J."/>
            <person name="Ju F."/>
            <person name="Liu L."/>
            <person name="Boyd J.A."/>
            <person name="Deng Y."/>
            <person name="Parks D.H."/>
            <person name="Jiang X."/>
            <person name="Yin X."/>
            <person name="Woodcroft B.J."/>
            <person name="Tyson G.W."/>
            <person name="Hugenholtz P."/>
            <person name="Polz M.F."/>
            <person name="Zhang T."/>
        </authorList>
    </citation>
    <scope>NUCLEOTIDE SEQUENCE</scope>
    <source>
        <strain evidence="10">HKST-UBA02</strain>
    </source>
</reference>
<feature type="site" description="Transition state stabilizer" evidence="7">
    <location>
        <position position="133"/>
    </location>
</feature>
<dbReference type="InterPro" id="IPR003526">
    <property type="entry name" value="MECDP_synthase"/>
</dbReference>